<protein>
    <submittedName>
        <fullName evidence="1">Uncharacterized protein</fullName>
    </submittedName>
</protein>
<name>A0A0J8DBE9_CLOCY</name>
<dbReference type="AlphaFoldDB" id="A0A0J8DBE9"/>
<evidence type="ECO:0000313" key="1">
    <source>
        <dbReference type="EMBL" id="KMT21618.1"/>
    </source>
</evidence>
<proteinExistence type="predicted"/>
<dbReference type="STRING" id="1121307.CLCY_2c03800"/>
<sequence>MYNTNNNEEVNVMESIAMQQSSVSERIKEAIIEMNIMRETKISKRTLDDFVKRLEDEKSINTF</sequence>
<accession>A0A0J8DBE9</accession>
<dbReference type="Proteomes" id="UP000036756">
    <property type="component" value="Unassembled WGS sequence"/>
</dbReference>
<evidence type="ECO:0000313" key="2">
    <source>
        <dbReference type="Proteomes" id="UP000036756"/>
    </source>
</evidence>
<dbReference type="PATRIC" id="fig|1121307.3.peg.1238"/>
<dbReference type="RefSeq" id="WP_048571038.1">
    <property type="nucleotide sequence ID" value="NZ_LFVU01000027.1"/>
</dbReference>
<organism evidence="1 2">
    <name type="scientific">Clostridium cylindrosporum DSM 605</name>
    <dbReference type="NCBI Taxonomy" id="1121307"/>
    <lineage>
        <taxon>Bacteria</taxon>
        <taxon>Bacillati</taxon>
        <taxon>Bacillota</taxon>
        <taxon>Clostridia</taxon>
        <taxon>Eubacteriales</taxon>
        <taxon>Clostridiaceae</taxon>
        <taxon>Clostridium</taxon>
    </lineage>
</organism>
<reference evidence="1 2" key="1">
    <citation type="submission" date="2015-06" db="EMBL/GenBank/DDBJ databases">
        <title>Draft genome sequence of the purine-degrading Clostridium cylindrosporum HC-1 (DSM 605).</title>
        <authorList>
            <person name="Poehlein A."/>
            <person name="Schiel-Bengelsdorf B."/>
            <person name="Bengelsdorf F."/>
            <person name="Daniel R."/>
            <person name="Duerre P."/>
        </authorList>
    </citation>
    <scope>NUCLEOTIDE SEQUENCE [LARGE SCALE GENOMIC DNA]</scope>
    <source>
        <strain evidence="1 2">DSM 605</strain>
    </source>
</reference>
<keyword evidence="2" id="KW-1185">Reference proteome</keyword>
<comment type="caution">
    <text evidence="1">The sequence shown here is derived from an EMBL/GenBank/DDBJ whole genome shotgun (WGS) entry which is preliminary data.</text>
</comment>
<dbReference type="EMBL" id="LFVU01000027">
    <property type="protein sequence ID" value="KMT21618.1"/>
    <property type="molecule type" value="Genomic_DNA"/>
</dbReference>
<gene>
    <name evidence="1" type="ORF">CLCY_2c03800</name>
</gene>